<evidence type="ECO:0000313" key="3">
    <source>
        <dbReference type="Proteomes" id="UP000663868"/>
    </source>
</evidence>
<sequence>MNLAIQQPLRYPSYMDARHLPVSNPWSSMPYRVPMYPQQQQFRPSYPISQPLPTFVFPQQTNHNIRSMPPSSPYTNTRYQYLKKSTSHPSRRSLHRSYDVSTRSHRSNEPMYTQQYRPSRTKSISDLEQTTQFTSAPLSKAHSWHAMANHRRSNLSVAYAQEMHISPKRHRKNSLPKKKKMSPRRRLPSHSPKRKPSFNHPRKRSVQTHERGPIRISTLDEMPIPTTKSNSINNDRLSTKGSISNSSTRHIKSKGNNSIKNRKINIINNNNNNNNNPEDSETSIDTLSTSSSRSRSSFQQRLNGSLRNDPLISAAMEDFREFRRSSSQNLSLIASSRDPSRDSLRSDSTFHSSSRSRSHSQSSFTSLERSEIRELIKTIRTKDKTSLKTPLLSSSASEHSTTINSLPSSPIIKQKKSCITEELDREFNKLRALDPEQDITYVTPSAICKRKRTMKKPAPIIPPLPTLDELLRQVQLRPVDKSIKPRPPIKEKLPTDDIYENPLSPIPVPQCSPIPQHTPIPECSPVPSCSPVTSCSPEPSIEEMKHEYALPIKKVEEKSIPRISHFQPMRNHSFSKPINNYIPEKRPIRPLSMFNWFHNNPPNSMLTTFQPNRIINTKNELGTPNVNENIYTSDIDVYVPISSIEKNDDGDDSLQIHIDNQTILTDDFYSDYEAKQGKNPSSVLNDFSHLFARKHKQYNTCHKKNQRCSVM</sequence>
<evidence type="ECO:0000256" key="1">
    <source>
        <dbReference type="SAM" id="MobiDB-lite"/>
    </source>
</evidence>
<feature type="region of interest" description="Disordered" evidence="1">
    <location>
        <begin position="163"/>
        <end position="304"/>
    </location>
</feature>
<evidence type="ECO:0000313" key="2">
    <source>
        <dbReference type="EMBL" id="CAF3689322.1"/>
    </source>
</evidence>
<gene>
    <name evidence="2" type="ORF">KXQ929_LOCUS10239</name>
</gene>
<feature type="region of interest" description="Disordered" evidence="1">
    <location>
        <begin position="325"/>
        <end position="367"/>
    </location>
</feature>
<dbReference type="Proteomes" id="UP000663868">
    <property type="component" value="Unassembled WGS sequence"/>
</dbReference>
<dbReference type="AlphaFoldDB" id="A0A818TWC3"/>
<accession>A0A818TWC3</accession>
<feature type="compositionally biased region" description="Low complexity" evidence="1">
    <location>
        <begin position="325"/>
        <end position="337"/>
    </location>
</feature>
<feature type="region of interest" description="Disordered" evidence="1">
    <location>
        <begin position="83"/>
        <end position="125"/>
    </location>
</feature>
<reference evidence="2" key="1">
    <citation type="submission" date="2021-02" db="EMBL/GenBank/DDBJ databases">
        <authorList>
            <person name="Nowell W R."/>
        </authorList>
    </citation>
    <scope>NUCLEOTIDE SEQUENCE</scope>
</reference>
<organism evidence="2 3">
    <name type="scientific">Adineta steineri</name>
    <dbReference type="NCBI Taxonomy" id="433720"/>
    <lineage>
        <taxon>Eukaryota</taxon>
        <taxon>Metazoa</taxon>
        <taxon>Spiralia</taxon>
        <taxon>Gnathifera</taxon>
        <taxon>Rotifera</taxon>
        <taxon>Eurotatoria</taxon>
        <taxon>Bdelloidea</taxon>
        <taxon>Adinetida</taxon>
        <taxon>Adinetidae</taxon>
        <taxon>Adineta</taxon>
    </lineage>
</organism>
<protein>
    <submittedName>
        <fullName evidence="2">Uncharacterized protein</fullName>
    </submittedName>
</protein>
<comment type="caution">
    <text evidence="2">The sequence shown here is derived from an EMBL/GenBank/DDBJ whole genome shotgun (WGS) entry which is preliminary data.</text>
</comment>
<name>A0A818TWC3_9BILA</name>
<feature type="compositionally biased region" description="Basic residues" evidence="1">
    <location>
        <begin position="166"/>
        <end position="206"/>
    </location>
</feature>
<feature type="compositionally biased region" description="Basic residues" evidence="1">
    <location>
        <begin position="85"/>
        <end position="95"/>
    </location>
</feature>
<feature type="compositionally biased region" description="Polar residues" evidence="1">
    <location>
        <begin position="226"/>
        <end position="248"/>
    </location>
</feature>
<dbReference type="EMBL" id="CAJOBB010000481">
    <property type="protein sequence ID" value="CAF3689322.1"/>
    <property type="molecule type" value="Genomic_DNA"/>
</dbReference>
<feature type="compositionally biased region" description="Low complexity" evidence="1">
    <location>
        <begin position="254"/>
        <end position="276"/>
    </location>
</feature>
<feature type="compositionally biased region" description="Polar residues" evidence="1">
    <location>
        <begin position="110"/>
        <end position="125"/>
    </location>
</feature>
<feature type="compositionally biased region" description="Low complexity" evidence="1">
    <location>
        <begin position="283"/>
        <end position="297"/>
    </location>
</feature>
<feature type="compositionally biased region" description="Low complexity" evidence="1">
    <location>
        <begin position="346"/>
        <end position="367"/>
    </location>
</feature>
<proteinExistence type="predicted"/>